<evidence type="ECO:0000313" key="14">
    <source>
        <dbReference type="EMBL" id="OBA28859.1"/>
    </source>
</evidence>
<evidence type="ECO:0000256" key="8">
    <source>
        <dbReference type="ARBA" id="ARBA00023002"/>
    </source>
</evidence>
<evidence type="ECO:0000256" key="4">
    <source>
        <dbReference type="ARBA" id="ARBA00016081"/>
    </source>
</evidence>
<dbReference type="InterPro" id="IPR014368">
    <property type="entry name" value="Cyt_c_oxidase_su7a_fun"/>
</dbReference>
<comment type="pathway">
    <text evidence="2 12">Energy metabolism; oxidative phosphorylation.</text>
</comment>
<dbReference type="GO" id="GO:0006123">
    <property type="term" value="P:mitochondrial electron transport, cytochrome c to oxygen"/>
    <property type="evidence" value="ECO:0007669"/>
    <property type="project" value="InterPro"/>
</dbReference>
<name>A0A1B7TJF7_9ASCO</name>
<sequence length="60" mass="6870">MAIAPITGSHIRRTAWDITFSLALGGLAGSYYWFYYHKPLIAKREDYYASLAKQKEELDA</sequence>
<dbReference type="OrthoDB" id="2317211at2759"/>
<dbReference type="PIRSF" id="PIRSF000283">
    <property type="entry name" value="COX9"/>
    <property type="match status" value="1"/>
</dbReference>
<dbReference type="UniPathway" id="UPA00705"/>
<proteinExistence type="inferred from homology"/>
<keyword evidence="9 12" id="KW-0496">Mitochondrion</keyword>
<dbReference type="PANTHER" id="PTHR28264:SF1">
    <property type="entry name" value="CYTOCHROME C OXIDASE SUBUNIT 6C"/>
    <property type="match status" value="1"/>
</dbReference>
<evidence type="ECO:0000256" key="13">
    <source>
        <dbReference type="SAM" id="Phobius"/>
    </source>
</evidence>
<comment type="subcellular location">
    <subcellularLocation>
        <location evidence="1">Mitochondrion inner membrane</location>
        <topology evidence="1">Single-pass membrane protein</topology>
    </subcellularLocation>
</comment>
<dbReference type="PANTHER" id="PTHR28264">
    <property type="entry name" value="CYTOCHROME C OXIDASE SUBUNIT 7A"/>
    <property type="match status" value="1"/>
</dbReference>
<evidence type="ECO:0000256" key="12">
    <source>
        <dbReference type="PIRNR" id="PIRNR000283"/>
    </source>
</evidence>
<comment type="function">
    <text evidence="12">Component of the cytochrome c oxidase, the last enzyme in the mitochondrial electron transport chain which drives oxidative phosphorylation.</text>
</comment>
<evidence type="ECO:0000256" key="6">
    <source>
        <dbReference type="ARBA" id="ARBA00022792"/>
    </source>
</evidence>
<dbReference type="Proteomes" id="UP000092321">
    <property type="component" value="Unassembled WGS sequence"/>
</dbReference>
<evidence type="ECO:0000256" key="7">
    <source>
        <dbReference type="ARBA" id="ARBA00022989"/>
    </source>
</evidence>
<dbReference type="EMBL" id="LXPE01000002">
    <property type="protein sequence ID" value="OBA28859.1"/>
    <property type="molecule type" value="Genomic_DNA"/>
</dbReference>
<evidence type="ECO:0000313" key="15">
    <source>
        <dbReference type="Proteomes" id="UP000092321"/>
    </source>
</evidence>
<comment type="similarity">
    <text evidence="3 12">Belongs to the fungal cytochrome c oxidase subunit 7a family.</text>
</comment>
<reference evidence="15" key="1">
    <citation type="journal article" date="2016" name="Proc. Natl. Acad. Sci. U.S.A.">
        <title>Comparative genomics of biotechnologically important yeasts.</title>
        <authorList>
            <person name="Riley R."/>
            <person name="Haridas S."/>
            <person name="Wolfe K.H."/>
            <person name="Lopes M.R."/>
            <person name="Hittinger C.T."/>
            <person name="Goeker M."/>
            <person name="Salamov A.A."/>
            <person name="Wisecaver J.H."/>
            <person name="Long T.M."/>
            <person name="Calvey C.H."/>
            <person name="Aerts A.L."/>
            <person name="Barry K.W."/>
            <person name="Choi C."/>
            <person name="Clum A."/>
            <person name="Coughlan A.Y."/>
            <person name="Deshpande S."/>
            <person name="Douglass A.P."/>
            <person name="Hanson S.J."/>
            <person name="Klenk H.-P."/>
            <person name="LaButti K.M."/>
            <person name="Lapidus A."/>
            <person name="Lindquist E.A."/>
            <person name="Lipzen A.M."/>
            <person name="Meier-Kolthoff J.P."/>
            <person name="Ohm R.A."/>
            <person name="Otillar R.P."/>
            <person name="Pangilinan J.L."/>
            <person name="Peng Y."/>
            <person name="Rokas A."/>
            <person name="Rosa C.A."/>
            <person name="Scheuner C."/>
            <person name="Sibirny A.A."/>
            <person name="Slot J.C."/>
            <person name="Stielow J.B."/>
            <person name="Sun H."/>
            <person name="Kurtzman C.P."/>
            <person name="Blackwell M."/>
            <person name="Grigoriev I.V."/>
            <person name="Jeffries T.W."/>
        </authorList>
    </citation>
    <scope>NUCLEOTIDE SEQUENCE [LARGE SCALE GENOMIC DNA]</scope>
    <source>
        <strain evidence="15">NRRL Y-1626</strain>
    </source>
</reference>
<evidence type="ECO:0000256" key="1">
    <source>
        <dbReference type="ARBA" id="ARBA00004434"/>
    </source>
</evidence>
<evidence type="ECO:0000256" key="3">
    <source>
        <dbReference type="ARBA" id="ARBA00008862"/>
    </source>
</evidence>
<protein>
    <recommendedName>
        <fullName evidence="4 12">Cytochrome c oxidase subunit 9, mitochondrial</fullName>
    </recommendedName>
    <alternativeName>
        <fullName evidence="11 12">Cytochrome c oxidase polypeptide VIIA</fullName>
    </alternativeName>
</protein>
<evidence type="ECO:0000256" key="11">
    <source>
        <dbReference type="ARBA" id="ARBA00031091"/>
    </source>
</evidence>
<organism evidence="14 15">
    <name type="scientific">Hanseniaspora valbyensis NRRL Y-1626</name>
    <dbReference type="NCBI Taxonomy" id="766949"/>
    <lineage>
        <taxon>Eukaryota</taxon>
        <taxon>Fungi</taxon>
        <taxon>Dikarya</taxon>
        <taxon>Ascomycota</taxon>
        <taxon>Saccharomycotina</taxon>
        <taxon>Saccharomycetes</taxon>
        <taxon>Saccharomycodales</taxon>
        <taxon>Saccharomycodaceae</taxon>
        <taxon>Hanseniaspora</taxon>
    </lineage>
</organism>
<keyword evidence="7 13" id="KW-1133">Transmembrane helix</keyword>
<evidence type="ECO:0000256" key="10">
    <source>
        <dbReference type="ARBA" id="ARBA00023136"/>
    </source>
</evidence>
<evidence type="ECO:0000256" key="2">
    <source>
        <dbReference type="ARBA" id="ARBA00004673"/>
    </source>
</evidence>
<keyword evidence="6 12" id="KW-0999">Mitochondrion inner membrane</keyword>
<keyword evidence="8 12" id="KW-0560">Oxidoreductase</keyword>
<evidence type="ECO:0000256" key="5">
    <source>
        <dbReference type="ARBA" id="ARBA00022692"/>
    </source>
</evidence>
<dbReference type="CDD" id="cd22888">
    <property type="entry name" value="CcO_VIIa_fungal"/>
    <property type="match status" value="1"/>
</dbReference>
<comment type="caution">
    <text evidence="14">The sequence shown here is derived from an EMBL/GenBank/DDBJ whole genome shotgun (WGS) entry which is preliminary data.</text>
</comment>
<dbReference type="GO" id="GO:0005743">
    <property type="term" value="C:mitochondrial inner membrane"/>
    <property type="evidence" value="ECO:0007669"/>
    <property type="project" value="UniProtKB-SubCell"/>
</dbReference>
<gene>
    <name evidence="14" type="ORF">HANVADRAFT_36576</name>
</gene>
<keyword evidence="10 12" id="KW-0472">Membrane</keyword>
<keyword evidence="15" id="KW-1185">Reference proteome</keyword>
<dbReference type="GO" id="GO:0004129">
    <property type="term" value="F:cytochrome-c oxidase activity"/>
    <property type="evidence" value="ECO:0007669"/>
    <property type="project" value="TreeGrafter"/>
</dbReference>
<accession>A0A1B7TJF7</accession>
<evidence type="ECO:0000256" key="9">
    <source>
        <dbReference type="ARBA" id="ARBA00023128"/>
    </source>
</evidence>
<keyword evidence="5 13" id="KW-0812">Transmembrane</keyword>
<feature type="transmembrane region" description="Helical" evidence="13">
    <location>
        <begin position="15"/>
        <end position="34"/>
    </location>
</feature>
<dbReference type="GO" id="GO:0016491">
    <property type="term" value="F:oxidoreductase activity"/>
    <property type="evidence" value="ECO:0007669"/>
    <property type="project" value="UniProtKB-KW"/>
</dbReference>
<dbReference type="AlphaFoldDB" id="A0A1B7TJF7"/>